<dbReference type="Gene3D" id="2.60.120.200">
    <property type="match status" value="1"/>
</dbReference>
<reference evidence="4 5" key="3">
    <citation type="journal article" date="2019" name="Int. J. Syst. Evol. Microbiol.">
        <title>Nitrosopumilus adriaticus sp. nov. and Nitrosopumilus piranensis sp. nov., two ammonia-oxidizing archaea from the Adriatic Sea and members of the class Nitrososphaeria.</title>
        <authorList>
            <person name="Bayer B."/>
            <person name="Vojvoda J."/>
            <person name="Reinthaler T."/>
            <person name="Reyes C."/>
            <person name="Pinto M."/>
            <person name="Herndl G.J."/>
        </authorList>
    </citation>
    <scope>NUCLEOTIDE SEQUENCE [LARGE SCALE GENOMIC DNA]</scope>
    <source>
        <strain evidence="4 5">D3C</strain>
    </source>
</reference>
<evidence type="ECO:0000313" key="4">
    <source>
        <dbReference type="EMBL" id="AJM92200.1"/>
    </source>
</evidence>
<dbReference type="STRING" id="1582439.NPIRD3C_0988"/>
<keyword evidence="5" id="KW-1185">Reference proteome</keyword>
<name>A0A0C5BYY2_9ARCH</name>
<keyword evidence="1" id="KW-0732">Signal</keyword>
<evidence type="ECO:0000313" key="5">
    <source>
        <dbReference type="Proteomes" id="UP000032027"/>
    </source>
</evidence>
<feature type="domain" description="LamG-like jellyroll fold" evidence="3">
    <location>
        <begin position="96"/>
        <end position="234"/>
    </location>
</feature>
<dbReference type="InterPro" id="IPR013320">
    <property type="entry name" value="ConA-like_dom_sf"/>
</dbReference>
<dbReference type="KEGG" id="nid:NPIRD3C_0988"/>
<evidence type="ECO:0000256" key="2">
    <source>
        <dbReference type="ARBA" id="ARBA00023157"/>
    </source>
</evidence>
<dbReference type="SUPFAM" id="SSF49899">
    <property type="entry name" value="Concanavalin A-like lectins/glucanases"/>
    <property type="match status" value="1"/>
</dbReference>
<dbReference type="OrthoDB" id="132101at2157"/>
<gene>
    <name evidence="4" type="ORF">NPIRD3C_0988</name>
</gene>
<reference evidence="4 5" key="2">
    <citation type="journal article" date="2016" name="ISME J.">
        <title>Physiological and genomic characterization of two novel marine thaumarchaeal strains indicates niche differentiation.</title>
        <authorList>
            <person name="Bayer B."/>
            <person name="Vojvoda J."/>
            <person name="Offre P."/>
            <person name="Alves R.J."/>
            <person name="Elisabeth N.H."/>
            <person name="Garcia J.A."/>
            <person name="Volland J.M."/>
            <person name="Srivastava A."/>
            <person name="Schleper C."/>
            <person name="Herndl G.J."/>
        </authorList>
    </citation>
    <scope>NUCLEOTIDE SEQUENCE [LARGE SCALE GENOMIC DNA]</scope>
    <source>
        <strain evidence="4 5">D3C</strain>
    </source>
</reference>
<dbReference type="PATRIC" id="fig|1582439.9.peg.1015"/>
<dbReference type="InterPro" id="IPR006558">
    <property type="entry name" value="LamG-like"/>
</dbReference>
<dbReference type="GeneID" id="41600145"/>
<dbReference type="SMART" id="SM00560">
    <property type="entry name" value="LamGL"/>
    <property type="match status" value="1"/>
</dbReference>
<dbReference type="RefSeq" id="WP_148703087.1">
    <property type="nucleotide sequence ID" value="NZ_CP010868.1"/>
</dbReference>
<sequence>MTRKTTKLMITLTAILMIAPLIMNVDAITTPPIVHLTCDNTSHTNPSDFGSRAGTTTTIGVLEYRASPLINSCYFDETNDHIDLSDESDFDFTNTDDFSVAFWVKVDGTETGGNDIMVSKGADLLNVGWYVHTNDNDIVRFEIDDGSSNNHVISTTTITDDEWYHVTVTYDGSSNQSGMKIYINGSLDATGIGNTIVGFLNNNVVVIGDDDNGSNRFKGDLDDIRIYDYALTSDQVQDLYRFNPLIHTELLEAIEDLQSQITSINGTVQDNVAEIDDLYDFWDDLRASIITWLAGRP</sequence>
<accession>A0A0C5BYY2</accession>
<organism evidence="4 5">
    <name type="scientific">Nitrosopumilus piranensis</name>
    <dbReference type="NCBI Taxonomy" id="1582439"/>
    <lineage>
        <taxon>Archaea</taxon>
        <taxon>Nitrososphaerota</taxon>
        <taxon>Nitrososphaeria</taxon>
        <taxon>Nitrosopumilales</taxon>
        <taxon>Nitrosopumilaceae</taxon>
        <taxon>Nitrosopumilus</taxon>
    </lineage>
</organism>
<keyword evidence="2" id="KW-1015">Disulfide bond</keyword>
<dbReference type="HOGENOM" id="CLU_920107_0_0_2"/>
<evidence type="ECO:0000259" key="3">
    <source>
        <dbReference type="SMART" id="SM00560"/>
    </source>
</evidence>
<dbReference type="AlphaFoldDB" id="A0A0C5BYY2"/>
<proteinExistence type="predicted"/>
<dbReference type="Pfam" id="PF13385">
    <property type="entry name" value="Laminin_G_3"/>
    <property type="match status" value="1"/>
</dbReference>
<dbReference type="EMBL" id="CP010868">
    <property type="protein sequence ID" value="AJM92200.1"/>
    <property type="molecule type" value="Genomic_DNA"/>
</dbReference>
<reference evidence="5" key="1">
    <citation type="submission" date="2015-02" db="EMBL/GenBank/DDBJ databases">
        <title>Characterization of two novel Thaumarchaeota isolated from the Northern Adriatic Sea.</title>
        <authorList>
            <person name="Bayer B."/>
            <person name="Vojvoda J."/>
            <person name="Offre P."/>
            <person name="Srivastava A."/>
            <person name="Elisabeth N."/>
            <person name="Garcia J.A.L."/>
            <person name="Schleper C."/>
            <person name="Herndl G.J."/>
        </authorList>
    </citation>
    <scope>NUCLEOTIDE SEQUENCE [LARGE SCALE GENOMIC DNA]</scope>
    <source>
        <strain evidence="5">D3C</strain>
    </source>
</reference>
<dbReference type="Proteomes" id="UP000032027">
    <property type="component" value="Chromosome"/>
</dbReference>
<protein>
    <recommendedName>
        <fullName evidence="3">LamG-like jellyroll fold domain-containing protein</fullName>
    </recommendedName>
</protein>
<evidence type="ECO:0000256" key="1">
    <source>
        <dbReference type="ARBA" id="ARBA00022729"/>
    </source>
</evidence>